<comment type="caution">
    <text evidence="3">The sequence shown here is derived from an EMBL/GenBank/DDBJ whole genome shotgun (WGS) entry which is preliminary data.</text>
</comment>
<dbReference type="GO" id="GO:0016989">
    <property type="term" value="F:sigma factor antagonist activity"/>
    <property type="evidence" value="ECO:0007669"/>
    <property type="project" value="TreeGrafter"/>
</dbReference>
<evidence type="ECO:0000259" key="2">
    <source>
        <dbReference type="Pfam" id="PF04773"/>
    </source>
</evidence>
<dbReference type="EMBL" id="VSSQ01001447">
    <property type="protein sequence ID" value="MPM08418.1"/>
    <property type="molecule type" value="Genomic_DNA"/>
</dbReference>
<organism evidence="3">
    <name type="scientific">bioreactor metagenome</name>
    <dbReference type="NCBI Taxonomy" id="1076179"/>
    <lineage>
        <taxon>unclassified sequences</taxon>
        <taxon>metagenomes</taxon>
        <taxon>ecological metagenomes</taxon>
    </lineage>
</organism>
<accession>A0A644WY62</accession>
<feature type="transmembrane region" description="Helical" evidence="1">
    <location>
        <begin position="85"/>
        <end position="110"/>
    </location>
</feature>
<dbReference type="InterPro" id="IPR006860">
    <property type="entry name" value="FecR"/>
</dbReference>
<keyword evidence="1" id="KW-0472">Membrane</keyword>
<evidence type="ECO:0000256" key="1">
    <source>
        <dbReference type="SAM" id="Phobius"/>
    </source>
</evidence>
<dbReference type="PANTHER" id="PTHR30273:SF2">
    <property type="entry name" value="PROTEIN FECR"/>
    <property type="match status" value="1"/>
</dbReference>
<dbReference type="Gene3D" id="3.55.50.30">
    <property type="match status" value="1"/>
</dbReference>
<protein>
    <recommendedName>
        <fullName evidence="2">FecR protein domain-containing protein</fullName>
    </recommendedName>
</protein>
<keyword evidence="1" id="KW-0812">Transmembrane</keyword>
<sequence>MKGKNISSNEKAAITRDLFERYRQGKTTQRENEVVESLENELIPEKEFEVTGDLLDELDNETKDFIFQQTSVKLEKSNPTAKRRVLLPVFIGSTASIALLIIGIALFYTFRGSQTDLSSARIVHQYITEKNREDITLPDGSKATLNIGTTLSLREGGINPFTREIWLDEGEAFFDVRADKARPFIVHLRNGLKIQVLGTSFTIQSYKELPYQEISVLNGKVKVTASDDKSVELSPNQKALYREAGNDLRSEPANSTQIAAWRTGTIVLEKASLEELRFRIRQLYDKKVIFEDAPQKMSINITFDKKTSVNDIAAEIAALYRLSYRITDSEIIFSRKIRE</sequence>
<gene>
    <name evidence="3" type="ORF">SDC9_54730</name>
</gene>
<dbReference type="InterPro" id="IPR012373">
    <property type="entry name" value="Ferrdict_sens_TM"/>
</dbReference>
<dbReference type="AlphaFoldDB" id="A0A644WY62"/>
<dbReference type="Gene3D" id="2.60.120.1440">
    <property type="match status" value="1"/>
</dbReference>
<proteinExistence type="predicted"/>
<feature type="domain" description="FecR protein" evidence="2">
    <location>
        <begin position="128"/>
        <end position="222"/>
    </location>
</feature>
<evidence type="ECO:0000313" key="3">
    <source>
        <dbReference type="EMBL" id="MPM08418.1"/>
    </source>
</evidence>
<dbReference type="PIRSF" id="PIRSF018266">
    <property type="entry name" value="FecR"/>
    <property type="match status" value="1"/>
</dbReference>
<dbReference type="PANTHER" id="PTHR30273">
    <property type="entry name" value="PERIPLASMIC SIGNAL SENSOR AND SIGMA FACTOR ACTIVATOR FECR-RELATED"/>
    <property type="match status" value="1"/>
</dbReference>
<reference evidence="3" key="1">
    <citation type="submission" date="2019-08" db="EMBL/GenBank/DDBJ databases">
        <authorList>
            <person name="Kucharzyk K."/>
            <person name="Murdoch R.W."/>
            <person name="Higgins S."/>
            <person name="Loffler F."/>
        </authorList>
    </citation>
    <scope>NUCLEOTIDE SEQUENCE</scope>
</reference>
<keyword evidence="1" id="KW-1133">Transmembrane helix</keyword>
<dbReference type="Pfam" id="PF04773">
    <property type="entry name" value="FecR"/>
    <property type="match status" value="1"/>
</dbReference>
<name>A0A644WY62_9ZZZZ</name>